<dbReference type="Pfam" id="PF01202">
    <property type="entry name" value="SKI"/>
    <property type="match status" value="1"/>
</dbReference>
<dbReference type="GO" id="GO:0009423">
    <property type="term" value="P:chorismate biosynthetic process"/>
    <property type="evidence" value="ECO:0007669"/>
    <property type="project" value="UniProtKB-UniRule"/>
</dbReference>
<dbReference type="OrthoDB" id="9800332at2"/>
<dbReference type="GO" id="GO:0005829">
    <property type="term" value="C:cytosol"/>
    <property type="evidence" value="ECO:0007669"/>
    <property type="project" value="TreeGrafter"/>
</dbReference>
<evidence type="ECO:0000256" key="4">
    <source>
        <dbReference type="ARBA" id="ARBA00022777"/>
    </source>
</evidence>
<comment type="subcellular location">
    <subcellularLocation>
        <location evidence="7">Cytoplasm</location>
    </subcellularLocation>
</comment>
<dbReference type="EC" id="2.7.1.71" evidence="7"/>
<feature type="binding site" evidence="7">
    <location>
        <position position="7"/>
    </location>
    <ligand>
        <name>Mg(2+)</name>
        <dbReference type="ChEBI" id="CHEBI:18420"/>
    </ligand>
</feature>
<dbReference type="SUPFAM" id="SSF52540">
    <property type="entry name" value="P-loop containing nucleoside triphosphate hydrolases"/>
    <property type="match status" value="1"/>
</dbReference>
<feature type="binding site" evidence="7">
    <location>
        <position position="106"/>
    </location>
    <ligand>
        <name>ATP</name>
        <dbReference type="ChEBI" id="CHEBI:30616"/>
    </ligand>
</feature>
<dbReference type="GO" id="GO:0008652">
    <property type="term" value="P:amino acid biosynthetic process"/>
    <property type="evidence" value="ECO:0007669"/>
    <property type="project" value="UniProtKB-KW"/>
</dbReference>
<dbReference type="Proteomes" id="UP000236151">
    <property type="component" value="Unassembled WGS sequence"/>
</dbReference>
<evidence type="ECO:0000313" key="8">
    <source>
        <dbReference type="EMBL" id="PNU01288.1"/>
    </source>
</evidence>
<evidence type="ECO:0000256" key="2">
    <source>
        <dbReference type="ARBA" id="ARBA00022679"/>
    </source>
</evidence>
<feature type="binding site" evidence="7">
    <location>
        <position position="140"/>
    </location>
    <ligand>
        <name>ATP</name>
        <dbReference type="ChEBI" id="CHEBI:30616"/>
    </ligand>
</feature>
<evidence type="ECO:0000256" key="6">
    <source>
        <dbReference type="ARBA" id="ARBA00023141"/>
    </source>
</evidence>
<feature type="binding site" evidence="7">
    <location>
        <position position="25"/>
    </location>
    <ligand>
        <name>substrate</name>
    </ligand>
</feature>
<dbReference type="InterPro" id="IPR031322">
    <property type="entry name" value="Shikimate/glucono_kinase"/>
</dbReference>
<dbReference type="EMBL" id="NIOJ01000003">
    <property type="protein sequence ID" value="PNU01288.1"/>
    <property type="molecule type" value="Genomic_DNA"/>
</dbReference>
<comment type="cofactor">
    <cofactor evidence="7">
        <name>Mg(2+)</name>
        <dbReference type="ChEBI" id="CHEBI:18420"/>
    </cofactor>
    <text evidence="7">Binds 1 Mg(2+) ion per subunit.</text>
</comment>
<protein>
    <recommendedName>
        <fullName evidence="7">Shikimate kinase</fullName>
        <shortName evidence="7">SK</shortName>
        <ecNumber evidence="7">2.7.1.71</ecNumber>
    </recommendedName>
</protein>
<comment type="pathway">
    <text evidence="7">Metabolic intermediate biosynthesis; chorismate biosynthesis; chorismate from D-erythrose 4-phosphate and phosphoenolpyruvate: step 5/7.</text>
</comment>
<comment type="function">
    <text evidence="7">Catalyzes the specific phosphorylation of the 3-hydroxyl group of shikimic acid using ATP as a cosubstrate.</text>
</comment>
<dbReference type="AlphaFoldDB" id="A0A2K2FLQ7"/>
<organism evidence="8 9">
    <name type="scientific">Clostridium thermosuccinogenes</name>
    <dbReference type="NCBI Taxonomy" id="84032"/>
    <lineage>
        <taxon>Bacteria</taxon>
        <taxon>Bacillati</taxon>
        <taxon>Bacillota</taxon>
        <taxon>Clostridia</taxon>
        <taxon>Eubacteriales</taxon>
        <taxon>Clostridiaceae</taxon>
        <taxon>Clostridium</taxon>
    </lineage>
</organism>
<comment type="caution">
    <text evidence="8">The sequence shown here is derived from an EMBL/GenBank/DDBJ whole genome shotgun (WGS) entry which is preliminary data.</text>
</comment>
<evidence type="ECO:0000256" key="7">
    <source>
        <dbReference type="HAMAP-Rule" id="MF_00109"/>
    </source>
</evidence>
<dbReference type="Gene3D" id="3.40.50.300">
    <property type="entry name" value="P-loop containing nucleotide triphosphate hydrolases"/>
    <property type="match status" value="1"/>
</dbReference>
<dbReference type="PRINTS" id="PR01100">
    <property type="entry name" value="SHIKIMTKNASE"/>
</dbReference>
<comment type="subunit">
    <text evidence="7">Monomer.</text>
</comment>
<dbReference type="HAMAP" id="MF_00109">
    <property type="entry name" value="Shikimate_kinase"/>
    <property type="match status" value="1"/>
</dbReference>
<dbReference type="CDD" id="cd00464">
    <property type="entry name" value="SK"/>
    <property type="match status" value="1"/>
</dbReference>
<feature type="binding site" evidence="7">
    <location>
        <position position="70"/>
    </location>
    <ligand>
        <name>substrate</name>
    </ligand>
</feature>
<gene>
    <name evidence="7" type="primary">aroK</name>
    <name evidence="8" type="ORF">CDQ84_02020</name>
</gene>
<dbReference type="GO" id="GO:0009073">
    <property type="term" value="P:aromatic amino acid family biosynthetic process"/>
    <property type="evidence" value="ECO:0007669"/>
    <property type="project" value="UniProtKB-KW"/>
</dbReference>
<comment type="catalytic activity">
    <reaction evidence="7">
        <text>shikimate + ATP = 3-phosphoshikimate + ADP + H(+)</text>
        <dbReference type="Rhea" id="RHEA:13121"/>
        <dbReference type="ChEBI" id="CHEBI:15378"/>
        <dbReference type="ChEBI" id="CHEBI:30616"/>
        <dbReference type="ChEBI" id="CHEBI:36208"/>
        <dbReference type="ChEBI" id="CHEBI:145989"/>
        <dbReference type="ChEBI" id="CHEBI:456216"/>
        <dbReference type="EC" id="2.7.1.71"/>
    </reaction>
</comment>
<keyword evidence="7" id="KW-0479">Metal-binding</keyword>
<evidence type="ECO:0000256" key="3">
    <source>
        <dbReference type="ARBA" id="ARBA00022741"/>
    </source>
</evidence>
<dbReference type="GO" id="GO:0005524">
    <property type="term" value="F:ATP binding"/>
    <property type="evidence" value="ECO:0007669"/>
    <property type="project" value="UniProtKB-UniRule"/>
</dbReference>
<keyword evidence="3 7" id="KW-0547">Nucleotide-binding</keyword>
<keyword evidence="4 7" id="KW-0418">Kinase</keyword>
<accession>A0A2K2FLQ7</accession>
<feature type="binding site" evidence="7">
    <location>
        <position position="123"/>
    </location>
    <ligand>
        <name>substrate</name>
    </ligand>
</feature>
<dbReference type="UniPathway" id="UPA00053">
    <property type="reaction ID" value="UER00088"/>
</dbReference>
<sequence>MPNSGKSTVGSYLAKALGRRFIDTDQLILEKAKKPLKDIVNFDGLDKFLSIQDEVINSLDAANSVIATGGSVIYGEASMSHLKAMGTVIFLDISYETVVSRLSPGRRFAREEGKSLLDVYNERKPLYQKYADITIDCSVREAKDIAEDIIKQLNLK</sequence>
<keyword evidence="1 7" id="KW-0028">Amino-acid biosynthesis</keyword>
<dbReference type="GO" id="GO:0000287">
    <property type="term" value="F:magnesium ion binding"/>
    <property type="evidence" value="ECO:0007669"/>
    <property type="project" value="UniProtKB-UniRule"/>
</dbReference>
<dbReference type="PANTHER" id="PTHR21087:SF16">
    <property type="entry name" value="SHIKIMATE KINASE 1, CHLOROPLASTIC"/>
    <property type="match status" value="1"/>
</dbReference>
<keyword evidence="2 7" id="KW-0808">Transferase</keyword>
<evidence type="ECO:0000256" key="5">
    <source>
        <dbReference type="ARBA" id="ARBA00022840"/>
    </source>
</evidence>
<keyword evidence="7" id="KW-0963">Cytoplasm</keyword>
<comment type="caution">
    <text evidence="7">Lacks conserved residue(s) required for the propagation of feature annotation.</text>
</comment>
<dbReference type="KEGG" id="cthd:CDO33_10940"/>
<keyword evidence="6 7" id="KW-0057">Aromatic amino acid biosynthesis</keyword>
<dbReference type="GO" id="GO:0004765">
    <property type="term" value="F:shikimate kinase activity"/>
    <property type="evidence" value="ECO:0007669"/>
    <property type="project" value="UniProtKB-UniRule"/>
</dbReference>
<proteinExistence type="inferred from homology"/>
<reference evidence="8 9" key="1">
    <citation type="submission" date="2017-06" db="EMBL/GenBank/DDBJ databases">
        <title>Investigating the central metabolism of Clostridium thermosuccinogenes.</title>
        <authorList>
            <person name="Koendjbiharie J.G."/>
            <person name="van Kranenburg R."/>
        </authorList>
    </citation>
    <scope>NUCLEOTIDE SEQUENCE [LARGE SCALE GENOMIC DNA]</scope>
    <source>
        <strain evidence="8 9">DSM 5806</strain>
    </source>
</reference>
<evidence type="ECO:0000256" key="1">
    <source>
        <dbReference type="ARBA" id="ARBA00022605"/>
    </source>
</evidence>
<dbReference type="InterPro" id="IPR027417">
    <property type="entry name" value="P-loop_NTPase"/>
</dbReference>
<keyword evidence="5 7" id="KW-0067">ATP-binding</keyword>
<name>A0A2K2FLQ7_9CLOT</name>
<dbReference type="InterPro" id="IPR000623">
    <property type="entry name" value="Shikimate_kinase/TSH1"/>
</dbReference>
<keyword evidence="9" id="KW-1185">Reference proteome</keyword>
<keyword evidence="7" id="KW-0460">Magnesium</keyword>
<evidence type="ECO:0000313" key="9">
    <source>
        <dbReference type="Proteomes" id="UP000236151"/>
    </source>
</evidence>
<comment type="similarity">
    <text evidence="7">Belongs to the shikimate kinase family.</text>
</comment>
<dbReference type="PANTHER" id="PTHR21087">
    <property type="entry name" value="SHIKIMATE KINASE"/>
    <property type="match status" value="1"/>
</dbReference>